<evidence type="ECO:0000313" key="3">
    <source>
        <dbReference type="EMBL" id="KAH3672088.1"/>
    </source>
</evidence>
<dbReference type="Pfam" id="PF15460">
    <property type="entry name" value="SAS4"/>
    <property type="match status" value="1"/>
</dbReference>
<dbReference type="GO" id="GO:0033255">
    <property type="term" value="C:SAS acetyltransferase complex"/>
    <property type="evidence" value="ECO:0007669"/>
    <property type="project" value="InterPro"/>
</dbReference>
<dbReference type="PANTHER" id="PTHR38422">
    <property type="entry name" value="SOMETHING ABOUT SILENCING PROTEIN 4"/>
    <property type="match status" value="1"/>
</dbReference>
<dbReference type="Proteomes" id="UP000774326">
    <property type="component" value="Unassembled WGS sequence"/>
</dbReference>
<name>A0A9P8PGW8_WICPI</name>
<gene>
    <name evidence="3" type="ORF">WICPIJ_010173</name>
</gene>
<dbReference type="OrthoDB" id="1938992at2759"/>
<dbReference type="EMBL" id="JAEUBG010005870">
    <property type="protein sequence ID" value="KAH3672088.1"/>
    <property type="molecule type" value="Genomic_DNA"/>
</dbReference>
<dbReference type="GO" id="GO:0004402">
    <property type="term" value="F:histone acetyltransferase activity"/>
    <property type="evidence" value="ECO:0007669"/>
    <property type="project" value="TreeGrafter"/>
</dbReference>
<dbReference type="AlphaFoldDB" id="A0A9P8PGW8"/>
<dbReference type="InterPro" id="IPR029184">
    <property type="entry name" value="Sas4_dom"/>
</dbReference>
<feature type="region of interest" description="Disordered" evidence="1">
    <location>
        <begin position="1"/>
        <end position="30"/>
    </location>
</feature>
<comment type="caution">
    <text evidence="3">The sequence shown here is derived from an EMBL/GenBank/DDBJ whole genome shotgun (WGS) entry which is preliminary data.</text>
</comment>
<organism evidence="3 4">
    <name type="scientific">Wickerhamomyces pijperi</name>
    <name type="common">Yeast</name>
    <name type="synonym">Pichia pijperi</name>
    <dbReference type="NCBI Taxonomy" id="599730"/>
    <lineage>
        <taxon>Eukaryota</taxon>
        <taxon>Fungi</taxon>
        <taxon>Dikarya</taxon>
        <taxon>Ascomycota</taxon>
        <taxon>Saccharomycotina</taxon>
        <taxon>Saccharomycetes</taxon>
        <taxon>Phaffomycetales</taxon>
        <taxon>Wickerhamomycetaceae</taxon>
        <taxon>Wickerhamomyces</taxon>
    </lineage>
</organism>
<evidence type="ECO:0000259" key="2">
    <source>
        <dbReference type="Pfam" id="PF15460"/>
    </source>
</evidence>
<reference evidence="3" key="1">
    <citation type="journal article" date="2021" name="Open Biol.">
        <title>Shared evolutionary footprints suggest mitochondrial oxidative damage underlies multiple complex I losses in fungi.</title>
        <authorList>
            <person name="Schikora-Tamarit M.A."/>
            <person name="Marcet-Houben M."/>
            <person name="Nosek J."/>
            <person name="Gabaldon T."/>
        </authorList>
    </citation>
    <scope>NUCLEOTIDE SEQUENCE</scope>
    <source>
        <strain evidence="3">CBS2887</strain>
    </source>
</reference>
<reference evidence="3" key="2">
    <citation type="submission" date="2021-01" db="EMBL/GenBank/DDBJ databases">
        <authorList>
            <person name="Schikora-Tamarit M.A."/>
        </authorList>
    </citation>
    <scope>NUCLEOTIDE SEQUENCE</scope>
    <source>
        <strain evidence="3">CBS2887</strain>
    </source>
</reference>
<proteinExistence type="predicted"/>
<sequence length="284" mass="33748">MGYKKEVNTPRSTRQLRRKEATPDAHSNLLNFEDNPDLLDFDQSIRITNDTEPNLTKLNFDFKYDTKTAVVPPTDLRKEGIPSSHSKGRRGLRDSTIKNHHDHMADSLPHTVYELYHRKMEKEEKRMANRDKEKIYFEADKLKSDIETLNSLEWTRSLPHMTYVRDVKDVTEMTKKRDLTVKYIETILGKFDSYKKREDRITKRSKLRLREKDLQIYTKVDKYDYMAESATDEEEENMTNEEIKKHRERKLFAKFGPRIKLNLTNGKTLIAEPFKETSVVETRR</sequence>
<feature type="domain" description="Something about silencing protein 4" evidence="2">
    <location>
        <begin position="106"/>
        <end position="203"/>
    </location>
</feature>
<keyword evidence="4" id="KW-1185">Reference proteome</keyword>
<dbReference type="PANTHER" id="PTHR38422:SF1">
    <property type="entry name" value="SOMETHING ABOUT SILENCING PROTEIN 4"/>
    <property type="match status" value="1"/>
</dbReference>
<evidence type="ECO:0000313" key="4">
    <source>
        <dbReference type="Proteomes" id="UP000774326"/>
    </source>
</evidence>
<protein>
    <recommendedName>
        <fullName evidence="2">Something about silencing protein 4 domain-containing protein</fullName>
    </recommendedName>
</protein>
<evidence type="ECO:0000256" key="1">
    <source>
        <dbReference type="SAM" id="MobiDB-lite"/>
    </source>
</evidence>
<feature type="region of interest" description="Disordered" evidence="1">
    <location>
        <begin position="73"/>
        <end position="94"/>
    </location>
</feature>
<dbReference type="InterPro" id="IPR038988">
    <property type="entry name" value="Sas4"/>
</dbReference>
<accession>A0A9P8PGW8</accession>